<dbReference type="PROSITE" id="PS00041">
    <property type="entry name" value="HTH_ARAC_FAMILY_1"/>
    <property type="match status" value="1"/>
</dbReference>
<dbReference type="Proteomes" id="UP000295632">
    <property type="component" value="Unassembled WGS sequence"/>
</dbReference>
<reference evidence="7 8" key="1">
    <citation type="submission" date="2019-03" db="EMBL/GenBank/DDBJ databases">
        <title>Genomic Encyclopedia of Type Strains, Phase IV (KMG-IV): sequencing the most valuable type-strain genomes for metagenomic binning, comparative biology and taxonomic classification.</title>
        <authorList>
            <person name="Goeker M."/>
        </authorList>
    </citation>
    <scope>NUCLEOTIDE SEQUENCE [LARGE SCALE GENOMIC DNA]</scope>
    <source>
        <strain evidence="7 8">DSM 28697</strain>
    </source>
</reference>
<keyword evidence="5" id="KW-0472">Membrane</keyword>
<sequence>MSTFKRMLVSYVCILLIPLFTGLISYYVSVSVAKSNAVDSSLAALNQSRTSIENRMLEVESFIRELSLQPNVNRLLAGGPSLEDQVMDVRSVTEQLSVYASTNQLLDYLQLYIWDADMVLIPGSAYARPQHFFNEHRILSMTFQEWRDEMIFQPHNHRVRALSLYNWNKRTIPMVTLMQSLPFHSNGNVKATVLIPIEKSWFQQQMNSFVLPGGWAYIKDEHGNLLANAGISSNEVYTKDFSDEEQVVEKRMKNGEDMYIISVTSDQSGWQYVASVPKTSLLKGADFIGRMTFVVMLVTLLIGGVISVLLAKRHSSPIAKLATLIREHLDHSKRKETNEYAFLEGNLAKLIKRNNSLAQELTQQERLQKDAFLRRLIHGEFHSRDDLHASALDAGVTPEDYGVVLLLKIHGYEQMEGTEVYDELSAAKIIVKNHLQHFYPQLLTVDLNKDEVLMWIVLRPDKTTVTENTLREQLIQERDELPVEYGLDVTYAVGPLTSLPETGMSYDMARRLLDYAILKSEPGVYWHSDYDVSSPFLNYSIEMEVRLFTALKSGEVEDALQLIRDILNAQVQEKQHPMIAQQVLSQLKGTFMRALSPQAMQLQSDVQLQQRLFSLEMASGSEYVLHVFSDIIHTYATQQRQVKEAAGEEVLATMMHYIDQHSHDANLSNYDIAKAIGKPEKYLSRLFQEQRGHYIAEYIEHVRLEKSTILLTSTEDTIQDISEKVGYNSSHSFRRAFKRVFEVTPAQYRSSLGKSARDTT</sequence>
<evidence type="ECO:0000259" key="6">
    <source>
        <dbReference type="PROSITE" id="PS01124"/>
    </source>
</evidence>
<evidence type="ECO:0000256" key="2">
    <source>
        <dbReference type="ARBA" id="ARBA00023125"/>
    </source>
</evidence>
<evidence type="ECO:0000313" key="7">
    <source>
        <dbReference type="EMBL" id="TDQ36784.1"/>
    </source>
</evidence>
<dbReference type="PANTHER" id="PTHR43280">
    <property type="entry name" value="ARAC-FAMILY TRANSCRIPTIONAL REGULATOR"/>
    <property type="match status" value="1"/>
</dbReference>
<feature type="coiled-coil region" evidence="4">
    <location>
        <begin position="333"/>
        <end position="367"/>
    </location>
</feature>
<evidence type="ECO:0000313" key="8">
    <source>
        <dbReference type="Proteomes" id="UP000295632"/>
    </source>
</evidence>
<accession>A0A4R6U163</accession>
<dbReference type="PANTHER" id="PTHR43280:SF10">
    <property type="entry name" value="REGULATORY PROTEIN POCR"/>
    <property type="match status" value="1"/>
</dbReference>
<dbReference type="Pfam" id="PF12833">
    <property type="entry name" value="HTH_18"/>
    <property type="match status" value="1"/>
</dbReference>
<dbReference type="PROSITE" id="PS01124">
    <property type="entry name" value="HTH_ARAC_FAMILY_2"/>
    <property type="match status" value="1"/>
</dbReference>
<keyword evidence="8" id="KW-1185">Reference proteome</keyword>
<gene>
    <name evidence="7" type="ORF">EV213_11684</name>
</gene>
<dbReference type="GO" id="GO:0003700">
    <property type="term" value="F:DNA-binding transcription factor activity"/>
    <property type="evidence" value="ECO:0007669"/>
    <property type="project" value="InterPro"/>
</dbReference>
<dbReference type="InterPro" id="IPR018060">
    <property type="entry name" value="HTH_AraC"/>
</dbReference>
<dbReference type="GO" id="GO:0043565">
    <property type="term" value="F:sequence-specific DNA binding"/>
    <property type="evidence" value="ECO:0007669"/>
    <property type="project" value="InterPro"/>
</dbReference>
<dbReference type="InterPro" id="IPR020449">
    <property type="entry name" value="Tscrpt_reg_AraC-type_HTH"/>
</dbReference>
<dbReference type="InterPro" id="IPR018062">
    <property type="entry name" value="HTH_AraC-typ_CS"/>
</dbReference>
<dbReference type="EMBL" id="SNYJ01000016">
    <property type="protein sequence ID" value="TDQ36784.1"/>
    <property type="molecule type" value="Genomic_DNA"/>
</dbReference>
<dbReference type="SUPFAM" id="SSF46689">
    <property type="entry name" value="Homeodomain-like"/>
    <property type="match status" value="1"/>
</dbReference>
<keyword evidence="3" id="KW-0804">Transcription</keyword>
<feature type="domain" description="HTH araC/xylS-type" evidence="6">
    <location>
        <begin position="652"/>
        <end position="751"/>
    </location>
</feature>
<dbReference type="InterPro" id="IPR009057">
    <property type="entry name" value="Homeodomain-like_sf"/>
</dbReference>
<keyword evidence="2 7" id="KW-0238">DNA-binding</keyword>
<keyword evidence="4" id="KW-0175">Coiled coil</keyword>
<keyword evidence="5" id="KW-1133">Transmembrane helix</keyword>
<keyword evidence="1" id="KW-0805">Transcription regulation</keyword>
<evidence type="ECO:0000256" key="1">
    <source>
        <dbReference type="ARBA" id="ARBA00023015"/>
    </source>
</evidence>
<dbReference type="OrthoDB" id="368621at2"/>
<keyword evidence="5" id="KW-0812">Transmembrane</keyword>
<organism evidence="7 8">
    <name type="scientific">Aureibacillus halotolerans</name>
    <dbReference type="NCBI Taxonomy" id="1508390"/>
    <lineage>
        <taxon>Bacteria</taxon>
        <taxon>Bacillati</taxon>
        <taxon>Bacillota</taxon>
        <taxon>Bacilli</taxon>
        <taxon>Bacillales</taxon>
        <taxon>Bacillaceae</taxon>
        <taxon>Aureibacillus</taxon>
    </lineage>
</organism>
<evidence type="ECO:0000256" key="5">
    <source>
        <dbReference type="SAM" id="Phobius"/>
    </source>
</evidence>
<evidence type="ECO:0000256" key="3">
    <source>
        <dbReference type="ARBA" id="ARBA00023163"/>
    </source>
</evidence>
<name>A0A4R6U163_9BACI</name>
<dbReference type="RefSeq" id="WP_133581571.1">
    <property type="nucleotide sequence ID" value="NZ_SNYJ01000016.1"/>
</dbReference>
<dbReference type="PRINTS" id="PR00032">
    <property type="entry name" value="HTHARAC"/>
</dbReference>
<protein>
    <submittedName>
        <fullName evidence="7">AraC-like DNA-binding protein</fullName>
    </submittedName>
</protein>
<evidence type="ECO:0000256" key="4">
    <source>
        <dbReference type="SAM" id="Coils"/>
    </source>
</evidence>
<feature type="transmembrane region" description="Helical" evidence="5">
    <location>
        <begin position="287"/>
        <end position="311"/>
    </location>
</feature>
<comment type="caution">
    <text evidence="7">The sequence shown here is derived from an EMBL/GenBank/DDBJ whole genome shotgun (WGS) entry which is preliminary data.</text>
</comment>
<dbReference type="AlphaFoldDB" id="A0A4R6U163"/>
<proteinExistence type="predicted"/>
<dbReference type="SMART" id="SM00342">
    <property type="entry name" value="HTH_ARAC"/>
    <property type="match status" value="1"/>
</dbReference>
<feature type="transmembrane region" description="Helical" evidence="5">
    <location>
        <begin position="7"/>
        <end position="28"/>
    </location>
</feature>
<dbReference type="Gene3D" id="1.10.10.60">
    <property type="entry name" value="Homeodomain-like"/>
    <property type="match status" value="2"/>
</dbReference>